<reference evidence="2 3" key="1">
    <citation type="submission" date="2017-07" db="EMBL/GenBank/DDBJ databases">
        <title>A draft genome sequence of Komagataeibacter xylinus LMG 1515.</title>
        <authorList>
            <person name="Skraban J."/>
            <person name="Cleenwerck I."/>
            <person name="Vandamme P."/>
            <person name="Trcek J."/>
        </authorList>
    </citation>
    <scope>NUCLEOTIDE SEQUENCE [LARGE SCALE GENOMIC DNA]</scope>
    <source>
        <strain evidence="2 3">LMG 1515</strain>
    </source>
</reference>
<proteinExistence type="predicted"/>
<comment type="caution">
    <text evidence="2">The sequence shown here is derived from an EMBL/GenBank/DDBJ whole genome shotgun (WGS) entry which is preliminary data.</text>
</comment>
<dbReference type="STRING" id="1220579.GCA_001571345_02039"/>
<keyword evidence="1" id="KW-0472">Membrane</keyword>
<keyword evidence="1" id="KW-1133">Transmembrane helix</keyword>
<evidence type="ECO:0000313" key="3">
    <source>
        <dbReference type="Proteomes" id="UP000248257"/>
    </source>
</evidence>
<name>A0A318PER3_KOMXY</name>
<dbReference type="EMBL" id="NKUC01000058">
    <property type="protein sequence ID" value="PYD55659.1"/>
    <property type="molecule type" value="Genomic_DNA"/>
</dbReference>
<feature type="transmembrane region" description="Helical" evidence="1">
    <location>
        <begin position="123"/>
        <end position="144"/>
    </location>
</feature>
<accession>A0A318PER3</accession>
<dbReference type="AlphaFoldDB" id="A0A318PER3"/>
<evidence type="ECO:0000256" key="1">
    <source>
        <dbReference type="SAM" id="Phobius"/>
    </source>
</evidence>
<keyword evidence="3" id="KW-1185">Reference proteome</keyword>
<dbReference type="Proteomes" id="UP000248257">
    <property type="component" value="Unassembled WGS sequence"/>
</dbReference>
<sequence>MGLRPHADSPCAQEHDVMQLRASFPAVLILVATPVPCATAMAGPSVGPAPLNRPTIDTPEGPVSQQMRDGTMAFVEACRAWTRPLPLPSVPLSVPHRDSATKEQFNLCQMAMHPDQFRAAFRFYTILGAWGVLLSMTVAAYLFVRLGRFVWRFTGQRKLSSSSALCGRKTFVHGDQQVKTKN</sequence>
<organism evidence="2 3">
    <name type="scientific">Komagataeibacter xylinus</name>
    <name type="common">Gluconacetobacter xylinus</name>
    <dbReference type="NCBI Taxonomy" id="28448"/>
    <lineage>
        <taxon>Bacteria</taxon>
        <taxon>Pseudomonadati</taxon>
        <taxon>Pseudomonadota</taxon>
        <taxon>Alphaproteobacteria</taxon>
        <taxon>Acetobacterales</taxon>
        <taxon>Acetobacteraceae</taxon>
        <taxon>Komagataeibacter</taxon>
    </lineage>
</organism>
<gene>
    <name evidence="2" type="ORF">CFR75_15295</name>
</gene>
<evidence type="ECO:0000313" key="2">
    <source>
        <dbReference type="EMBL" id="PYD55659.1"/>
    </source>
</evidence>
<keyword evidence="1" id="KW-0812">Transmembrane</keyword>
<protein>
    <submittedName>
        <fullName evidence="2">Uncharacterized protein</fullName>
    </submittedName>
</protein>